<dbReference type="InterPro" id="IPR013830">
    <property type="entry name" value="SGNH_hydro"/>
</dbReference>
<dbReference type="RefSeq" id="WP_151692041.1">
    <property type="nucleotide sequence ID" value="NZ_BMGX01000002.1"/>
</dbReference>
<keyword evidence="1" id="KW-1133">Transmembrane helix</keyword>
<dbReference type="InterPro" id="IPR036514">
    <property type="entry name" value="SGNH_hydro_sf"/>
</dbReference>
<comment type="caution">
    <text evidence="3">The sequence shown here is derived from an EMBL/GenBank/DDBJ whole genome shotgun (WGS) entry which is preliminary data.</text>
</comment>
<dbReference type="SUPFAM" id="SSF52266">
    <property type="entry name" value="SGNH hydrolase"/>
    <property type="match status" value="1"/>
</dbReference>
<dbReference type="AlphaFoldDB" id="A0A6L3ZK07"/>
<proteinExistence type="predicted"/>
<protein>
    <recommendedName>
        <fullName evidence="2">SGNH hydrolase-type esterase domain-containing protein</fullName>
    </recommendedName>
</protein>
<name>A0A6L3ZK07_9FLAO</name>
<evidence type="ECO:0000313" key="4">
    <source>
        <dbReference type="Proteomes" id="UP000484164"/>
    </source>
</evidence>
<evidence type="ECO:0000313" key="3">
    <source>
        <dbReference type="EMBL" id="KAB2817470.1"/>
    </source>
</evidence>
<accession>A0A6L3ZK07</accession>
<dbReference type="Gene3D" id="2.60.120.1360">
    <property type="match status" value="1"/>
</dbReference>
<dbReference type="Gene3D" id="3.40.50.1110">
    <property type="entry name" value="SGNH hydrolase"/>
    <property type="match status" value="1"/>
</dbReference>
<keyword evidence="1" id="KW-0472">Membrane</keyword>
<sequence length="493" mass="55831">MIRPHQTLLFLLGVGAIAIALMFVVPKGGVNVLGVSLRYPTWDEFVSSDTAQVVDMDAILRASHMTRLDTAGKARSEAEKRAQEKLLRTLEFRKLQFAESDTLRLSKFSAALAGIGNNGRVRVLHFGDSQIEGDRITSYLREEWQEEYGGYGPGMLAVTPLAPNFSIRQTHSENWNRYTAFGRRDSNITHSDYGYRAVLCRYTSPILDTTLSDTTMGWLEFRPSVQGYKHVRQYSRMRLFFGKNRKAVRLTVYVNDTLYTEELIQANSKLMSRSWNFSATPKVIRFEFEGADSPDVYGLTLEGNSGVTVDNIAMRGASGVVFTRMSRASFAEMVGTEPVHLIIYQYGGNTVPYIKDEQHAQQYARRVRRQIQRLKVLAPEATIVMVGPSDMSRKEGTSYVTYEAVPWVRNELRKVALSENVGFWDIFGAMGGQNSMPEWVSAKPPLAGQDYIHFTPRGARQVATWMYEAFEREMYPERYADTTDVQPDTTAIQ</sequence>
<organism evidence="3 4">
    <name type="scientific">Phaeocystidibacter marisrubri</name>
    <dbReference type="NCBI Taxonomy" id="1577780"/>
    <lineage>
        <taxon>Bacteria</taxon>
        <taxon>Pseudomonadati</taxon>
        <taxon>Bacteroidota</taxon>
        <taxon>Flavobacteriia</taxon>
        <taxon>Flavobacteriales</taxon>
        <taxon>Phaeocystidibacteraceae</taxon>
        <taxon>Phaeocystidibacter</taxon>
    </lineage>
</organism>
<dbReference type="Pfam" id="PF13472">
    <property type="entry name" value="Lipase_GDSL_2"/>
    <property type="match status" value="1"/>
</dbReference>
<feature type="domain" description="SGNH hydrolase-type esterase" evidence="2">
    <location>
        <begin position="302"/>
        <end position="460"/>
    </location>
</feature>
<dbReference type="EMBL" id="WBVQ01000001">
    <property type="protein sequence ID" value="KAB2817470.1"/>
    <property type="molecule type" value="Genomic_DNA"/>
</dbReference>
<evidence type="ECO:0000256" key="1">
    <source>
        <dbReference type="SAM" id="Phobius"/>
    </source>
</evidence>
<evidence type="ECO:0000259" key="2">
    <source>
        <dbReference type="Pfam" id="PF13472"/>
    </source>
</evidence>
<reference evidence="3 4" key="1">
    <citation type="submission" date="2019-10" db="EMBL/GenBank/DDBJ databases">
        <title>Genome sequence of Phaeocystidibacter marisrubri JCM30614 (type strain).</title>
        <authorList>
            <person name="Bowman J.P."/>
        </authorList>
    </citation>
    <scope>NUCLEOTIDE SEQUENCE [LARGE SCALE GENOMIC DNA]</scope>
    <source>
        <strain evidence="3 4">JCM 30614</strain>
    </source>
</reference>
<dbReference type="GO" id="GO:0016788">
    <property type="term" value="F:hydrolase activity, acting on ester bonds"/>
    <property type="evidence" value="ECO:0007669"/>
    <property type="project" value="UniProtKB-ARBA"/>
</dbReference>
<dbReference type="Proteomes" id="UP000484164">
    <property type="component" value="Unassembled WGS sequence"/>
</dbReference>
<feature type="transmembrane region" description="Helical" evidence="1">
    <location>
        <begin position="7"/>
        <end position="25"/>
    </location>
</feature>
<dbReference type="OrthoDB" id="9810515at2"/>
<keyword evidence="1" id="KW-0812">Transmembrane</keyword>
<keyword evidence="4" id="KW-1185">Reference proteome</keyword>
<gene>
    <name evidence="3" type="ORF">F8C82_03475</name>
</gene>